<reference evidence="3" key="2">
    <citation type="submission" date="2020-04" db="EMBL/GenBank/DDBJ databases">
        <title>Deep metagenomics examines the oral microbiome during advanced dental caries in children, revealing novel taxa and co-occurrences with host molecules.</title>
        <authorList>
            <person name="Baker J.L."/>
            <person name="Morton J.T."/>
            <person name="Dinis M."/>
            <person name="Alvarez R."/>
            <person name="Tran N.C."/>
            <person name="Knight R."/>
            <person name="Edlund A."/>
        </authorList>
    </citation>
    <scope>NUCLEOTIDE SEQUENCE</scope>
    <source>
        <strain evidence="3">JCVI_23_bin.11</strain>
    </source>
</reference>
<dbReference type="EMBL" id="JANDZV010000001">
    <property type="protein sequence ID" value="MCZ7406759.1"/>
    <property type="molecule type" value="Genomic_DNA"/>
</dbReference>
<sequence>MEILELIDRIEDLVEESSSLPFSKKVMVDSEALFFILKEMRENIPEEIKQAEWIHEEKDRILNDATKDANQILEQANKEASQIKADAESRYEKMINENDVVVAAESKANEIILKAEQNAKTIKMQTNTYVDDVLSKTQEKLRDLITVLDNNRSELRK</sequence>
<reference evidence="2 6" key="1">
    <citation type="submission" date="2014-10" db="EMBL/GenBank/DDBJ databases">
        <title>Complete genome sequence of Parvimonas micra KCOM 1535 (= ChDC B708).</title>
        <authorList>
            <person name="Kook J.-K."/>
            <person name="Park S.-N."/>
            <person name="Lim Y.K."/>
            <person name="Roh H."/>
        </authorList>
    </citation>
    <scope>NUCLEOTIDE SEQUENCE [LARGE SCALE GENOMIC DNA]</scope>
    <source>
        <strain evidence="2">KCOM 1535</strain>
        <strain evidence="6">KCOM 1535 / ChDC B708</strain>
    </source>
</reference>
<feature type="coiled-coil region" evidence="1">
    <location>
        <begin position="66"/>
        <end position="97"/>
    </location>
</feature>
<reference evidence="4" key="3">
    <citation type="submission" date="2022-07" db="EMBL/GenBank/DDBJ databases">
        <title>Parvimonas micra travels from the subgingival sulcus of the human oral cavity to the colorectal adenocarcinoma.</title>
        <authorList>
            <person name="Conde-Perez K."/>
            <person name="Buetas E."/>
            <person name="Aja-Macaya P."/>
            <person name="Martin-De Arribas E."/>
            <person name="Iglesias-Corras I."/>
            <person name="Trigo-Tasende N."/>
            <person name="Nasser-Ali M."/>
            <person name="Estevez L.S."/>
            <person name="Rumbo-Feal S."/>
            <person name="Otero-Alen B."/>
            <person name="Noguera J.F."/>
            <person name="Concha A."/>
            <person name="Pardinas-Lopez S."/>
            <person name="Carda-Dieguez M."/>
            <person name="Gomez-Randulfe I."/>
            <person name="Martinez-Lago N."/>
            <person name="Ladra S."/>
            <person name="Aparicio L.A."/>
            <person name="Bou G."/>
            <person name="Mira A."/>
            <person name="Vallejo J.A."/>
            <person name="Poza M."/>
        </authorList>
    </citation>
    <scope>NUCLEOTIDE SEQUENCE</scope>
    <source>
        <strain evidence="5">PM102KC-G-1</strain>
        <strain evidence="4">PM79KC-AC-4</strain>
    </source>
</reference>
<accession>A0A0B4S1X9</accession>
<evidence type="ECO:0000313" key="5">
    <source>
        <dbReference type="EMBL" id="WBB30217.1"/>
    </source>
</evidence>
<gene>
    <name evidence="3" type="ORF">HXM94_04590</name>
    <name evidence="5" type="ORF">NM222_04370</name>
    <name evidence="4" type="ORF">NND69_00035</name>
    <name evidence="2" type="ORF">NW74_03665</name>
</gene>
<dbReference type="OrthoDB" id="1690557at2"/>
<proteinExistence type="predicted"/>
<name>A0A0B4S1X9_9FIRM</name>
<dbReference type="EMBL" id="CP101412">
    <property type="protein sequence ID" value="WBB30217.1"/>
    <property type="molecule type" value="Genomic_DNA"/>
</dbReference>
<evidence type="ECO:0000313" key="6">
    <source>
        <dbReference type="Proteomes" id="UP000031386"/>
    </source>
</evidence>
<dbReference type="STRING" id="33033.NW74_03665"/>
<evidence type="ECO:0000313" key="3">
    <source>
        <dbReference type="EMBL" id="MBF1307039.1"/>
    </source>
</evidence>
<evidence type="ECO:0000313" key="4">
    <source>
        <dbReference type="EMBL" id="MCZ7406759.1"/>
    </source>
</evidence>
<protein>
    <submittedName>
        <fullName evidence="2">ATPase</fullName>
    </submittedName>
</protein>
<dbReference type="KEGG" id="pmic:NW74_03665"/>
<dbReference type="Proteomes" id="UP000031386">
    <property type="component" value="Chromosome"/>
</dbReference>
<dbReference type="Proteomes" id="UP001210690">
    <property type="component" value="Chromosome"/>
</dbReference>
<dbReference type="EMBL" id="JABZRE010000013">
    <property type="protein sequence ID" value="MBF1307039.1"/>
    <property type="molecule type" value="Genomic_DNA"/>
</dbReference>
<organism evidence="2 6">
    <name type="scientific">Parvimonas micra</name>
    <dbReference type="NCBI Taxonomy" id="33033"/>
    <lineage>
        <taxon>Bacteria</taxon>
        <taxon>Bacillati</taxon>
        <taxon>Bacillota</taxon>
        <taxon>Tissierellia</taxon>
        <taxon>Tissierellales</taxon>
        <taxon>Peptoniphilaceae</taxon>
        <taxon>Parvimonas</taxon>
    </lineage>
</organism>
<dbReference type="Gene3D" id="1.20.5.620">
    <property type="entry name" value="F1F0 ATP synthase subunit B, membrane domain"/>
    <property type="match status" value="1"/>
</dbReference>
<keyword evidence="6" id="KW-1185">Reference proteome</keyword>
<evidence type="ECO:0000256" key="1">
    <source>
        <dbReference type="SAM" id="Coils"/>
    </source>
</evidence>
<dbReference type="Proteomes" id="UP001141458">
    <property type="component" value="Unassembled WGS sequence"/>
</dbReference>
<dbReference type="Proteomes" id="UP000758611">
    <property type="component" value="Unassembled WGS sequence"/>
</dbReference>
<keyword evidence="1" id="KW-0175">Coiled coil</keyword>
<dbReference type="RefSeq" id="WP_004833414.1">
    <property type="nucleotide sequence ID" value="NZ_BHYQ01000003.1"/>
</dbReference>
<dbReference type="GeneID" id="93385689"/>
<dbReference type="AlphaFoldDB" id="A0A0B4S1X9"/>
<evidence type="ECO:0000313" key="2">
    <source>
        <dbReference type="EMBL" id="AIZ36499.1"/>
    </source>
</evidence>
<dbReference type="EMBL" id="CP009761">
    <property type="protein sequence ID" value="AIZ36499.1"/>
    <property type="molecule type" value="Genomic_DNA"/>
</dbReference>